<dbReference type="EC" id="2.7.1.2" evidence="2"/>
<dbReference type="OrthoDB" id="9795247at2"/>
<evidence type="ECO:0000256" key="7">
    <source>
        <dbReference type="ARBA" id="ARBA00022840"/>
    </source>
</evidence>
<gene>
    <name evidence="9" type="primary">glcK_2</name>
    <name evidence="9" type="ORF">STSP2_02414</name>
</gene>
<dbReference type="GO" id="GO:0005524">
    <property type="term" value="F:ATP binding"/>
    <property type="evidence" value="ECO:0007669"/>
    <property type="project" value="UniProtKB-KW"/>
</dbReference>
<keyword evidence="10" id="KW-1185">Reference proteome</keyword>
<dbReference type="InterPro" id="IPR000600">
    <property type="entry name" value="ROK"/>
</dbReference>
<evidence type="ECO:0000256" key="2">
    <source>
        <dbReference type="ARBA" id="ARBA00012323"/>
    </source>
</evidence>
<dbReference type="SUPFAM" id="SSF53067">
    <property type="entry name" value="Actin-like ATPase domain"/>
    <property type="match status" value="1"/>
</dbReference>
<dbReference type="Proteomes" id="UP000189674">
    <property type="component" value="Chromosome"/>
</dbReference>
<name>A0A1U9NN14_9BACT</name>
<evidence type="ECO:0000256" key="8">
    <source>
        <dbReference type="ARBA" id="ARBA00032386"/>
    </source>
</evidence>
<keyword evidence="4 9" id="KW-0808">Transferase</keyword>
<dbReference type="PANTHER" id="PTHR18964">
    <property type="entry name" value="ROK (REPRESSOR, ORF, KINASE) FAMILY"/>
    <property type="match status" value="1"/>
</dbReference>
<keyword evidence="7" id="KW-0067">ATP-binding</keyword>
<proteinExistence type="inferred from homology"/>
<keyword evidence="5" id="KW-0547">Nucleotide-binding</keyword>
<evidence type="ECO:0000256" key="5">
    <source>
        <dbReference type="ARBA" id="ARBA00022741"/>
    </source>
</evidence>
<dbReference type="NCBIfam" id="TIGR00744">
    <property type="entry name" value="ROK_glcA_fam"/>
    <property type="match status" value="1"/>
</dbReference>
<evidence type="ECO:0000256" key="4">
    <source>
        <dbReference type="ARBA" id="ARBA00022679"/>
    </source>
</evidence>
<evidence type="ECO:0000313" key="10">
    <source>
        <dbReference type="Proteomes" id="UP000189674"/>
    </source>
</evidence>
<organism evidence="9 10">
    <name type="scientific">Anaerohalosphaera lusitana</name>
    <dbReference type="NCBI Taxonomy" id="1936003"/>
    <lineage>
        <taxon>Bacteria</taxon>
        <taxon>Pseudomonadati</taxon>
        <taxon>Planctomycetota</taxon>
        <taxon>Phycisphaerae</taxon>
        <taxon>Sedimentisphaerales</taxon>
        <taxon>Anaerohalosphaeraceae</taxon>
        <taxon>Anaerohalosphaera</taxon>
    </lineage>
</organism>
<dbReference type="GO" id="GO:0004340">
    <property type="term" value="F:glucokinase activity"/>
    <property type="evidence" value="ECO:0007669"/>
    <property type="project" value="UniProtKB-EC"/>
</dbReference>
<dbReference type="InterPro" id="IPR004654">
    <property type="entry name" value="ROK_glcA"/>
</dbReference>
<dbReference type="AlphaFoldDB" id="A0A1U9NN14"/>
<dbReference type="RefSeq" id="WP_146662840.1">
    <property type="nucleotide sequence ID" value="NZ_CP019791.1"/>
</dbReference>
<evidence type="ECO:0000256" key="6">
    <source>
        <dbReference type="ARBA" id="ARBA00022777"/>
    </source>
</evidence>
<dbReference type="GO" id="GO:0005737">
    <property type="term" value="C:cytoplasm"/>
    <property type="evidence" value="ECO:0007669"/>
    <property type="project" value="InterPro"/>
</dbReference>
<dbReference type="Gene3D" id="3.30.420.40">
    <property type="match status" value="2"/>
</dbReference>
<dbReference type="GO" id="GO:0006096">
    <property type="term" value="P:glycolytic process"/>
    <property type="evidence" value="ECO:0007669"/>
    <property type="project" value="InterPro"/>
</dbReference>
<protein>
    <recommendedName>
        <fullName evidence="3">Glucokinase</fullName>
        <ecNumber evidence="2">2.7.1.2</ecNumber>
    </recommendedName>
    <alternativeName>
        <fullName evidence="8">Glucose kinase</fullName>
    </alternativeName>
</protein>
<dbReference type="KEGG" id="alus:STSP2_02414"/>
<sequence>MKEFFIGVDFGGTNLKLGCFDGELNLVTKTSVPSGEDLSPQAVIANISSTIHSVLSQHEIAYDQVKAVGLGIPGQMNLTDGIILSAPNLPFENVPMKRLLSEKLDKTVIMENDANAAAWGEFVAGAGSDVNHMVFFTLGTGIGGGIICDGKLVHGYTDEAAELGHILIYVDGERQCGCGQYGCAEAYGSASATADRANDALKAGVDSSLNELFKKDGSVTCEQVFDHAKNGDKFANEIVDGTAKTLGILCIDMLHVTQPQRILFAGGMIGAGDFLLEKIQKYFDKYIWTMKPESLEICFATLGEDAGIIGSAALAKDHFKVSKQG</sequence>
<evidence type="ECO:0000256" key="3">
    <source>
        <dbReference type="ARBA" id="ARBA00014701"/>
    </source>
</evidence>
<evidence type="ECO:0000313" key="9">
    <source>
        <dbReference type="EMBL" id="AQT69225.1"/>
    </source>
</evidence>
<accession>A0A1U9NN14</accession>
<dbReference type="InterPro" id="IPR049874">
    <property type="entry name" value="ROK_cs"/>
</dbReference>
<comment type="similarity">
    <text evidence="1">Belongs to the ROK (NagC/XylR) family.</text>
</comment>
<dbReference type="InterPro" id="IPR043129">
    <property type="entry name" value="ATPase_NBD"/>
</dbReference>
<dbReference type="STRING" id="1936003.STSP2_02414"/>
<dbReference type="Pfam" id="PF00480">
    <property type="entry name" value="ROK"/>
    <property type="match status" value="1"/>
</dbReference>
<reference evidence="10" key="1">
    <citation type="submission" date="2017-02" db="EMBL/GenBank/DDBJ databases">
        <title>Comparative genomics and description of representatives of a novel lineage of planctomycetes thriving in anoxic sediments.</title>
        <authorList>
            <person name="Spring S."/>
            <person name="Bunk B."/>
            <person name="Sproer C."/>
        </authorList>
    </citation>
    <scope>NUCLEOTIDE SEQUENCE [LARGE SCALE GENOMIC DNA]</scope>
    <source>
        <strain evidence="10">ST-NAGAB-D1</strain>
    </source>
</reference>
<dbReference type="EMBL" id="CP019791">
    <property type="protein sequence ID" value="AQT69225.1"/>
    <property type="molecule type" value="Genomic_DNA"/>
</dbReference>
<dbReference type="PANTHER" id="PTHR18964:SF149">
    <property type="entry name" value="BIFUNCTIONAL UDP-N-ACETYLGLUCOSAMINE 2-EPIMERASE_N-ACETYLMANNOSAMINE KINASE"/>
    <property type="match status" value="1"/>
</dbReference>
<evidence type="ECO:0000256" key="1">
    <source>
        <dbReference type="ARBA" id="ARBA00006479"/>
    </source>
</evidence>
<dbReference type="PROSITE" id="PS01125">
    <property type="entry name" value="ROK"/>
    <property type="match status" value="1"/>
</dbReference>
<keyword evidence="6 9" id="KW-0418">Kinase</keyword>